<reference evidence="2 3" key="2">
    <citation type="submission" date="2020-03" db="EMBL/GenBank/DDBJ databases">
        <authorList>
            <person name="Ichikawa N."/>
            <person name="Kimura A."/>
            <person name="Kitahashi Y."/>
            <person name="Uohara A."/>
        </authorList>
    </citation>
    <scope>NUCLEOTIDE SEQUENCE [LARGE SCALE GENOMIC DNA]</scope>
    <source>
        <strain evidence="2 3">NBRC 108639</strain>
    </source>
</reference>
<proteinExistence type="predicted"/>
<organism evidence="2 3">
    <name type="scientific">Phytohabitans houttuyneae</name>
    <dbReference type="NCBI Taxonomy" id="1076126"/>
    <lineage>
        <taxon>Bacteria</taxon>
        <taxon>Bacillati</taxon>
        <taxon>Actinomycetota</taxon>
        <taxon>Actinomycetes</taxon>
        <taxon>Micromonosporales</taxon>
        <taxon>Micromonosporaceae</taxon>
    </lineage>
</organism>
<name>A0A6V8K2P8_9ACTN</name>
<reference evidence="2 3" key="1">
    <citation type="submission" date="2020-03" db="EMBL/GenBank/DDBJ databases">
        <title>Whole genome shotgun sequence of Phytohabitans houttuyneae NBRC 108639.</title>
        <authorList>
            <person name="Komaki H."/>
            <person name="Tamura T."/>
        </authorList>
    </citation>
    <scope>NUCLEOTIDE SEQUENCE [LARGE SCALE GENOMIC DNA]</scope>
    <source>
        <strain evidence="2 3">NBRC 108639</strain>
    </source>
</reference>
<feature type="region of interest" description="Disordered" evidence="1">
    <location>
        <begin position="109"/>
        <end position="141"/>
    </location>
</feature>
<accession>A0A6V8K2P8</accession>
<sequence>MDVDLATQVVPYIAAAAGAYGTAVIERVRDSAADATVEATAGWGRRLLGRILRRQESAAEVEAAVRDLAQDPDDADRVAAVRLQVRKALADDPELAAEVAAMLQAAGTSVTASGPRSVAVQENSGIIQTGDSSSAWQQRRP</sequence>
<dbReference type="Proteomes" id="UP000482800">
    <property type="component" value="Unassembled WGS sequence"/>
</dbReference>
<evidence type="ECO:0000313" key="3">
    <source>
        <dbReference type="Proteomes" id="UP000482800"/>
    </source>
</evidence>
<dbReference type="AlphaFoldDB" id="A0A6V8K2P8"/>
<evidence type="ECO:0000313" key="2">
    <source>
        <dbReference type="EMBL" id="GFJ76449.1"/>
    </source>
</evidence>
<gene>
    <name evidence="2" type="ORF">Phou_006290</name>
</gene>
<keyword evidence="3" id="KW-1185">Reference proteome</keyword>
<comment type="caution">
    <text evidence="2">The sequence shown here is derived from an EMBL/GenBank/DDBJ whole genome shotgun (WGS) entry which is preliminary data.</text>
</comment>
<dbReference type="EMBL" id="BLPF01000001">
    <property type="protein sequence ID" value="GFJ76449.1"/>
    <property type="molecule type" value="Genomic_DNA"/>
</dbReference>
<evidence type="ECO:0000256" key="1">
    <source>
        <dbReference type="SAM" id="MobiDB-lite"/>
    </source>
</evidence>
<protein>
    <submittedName>
        <fullName evidence="2">Uncharacterized protein</fullName>
    </submittedName>
</protein>